<sequence length="76" mass="8357">MEDGLDPQRDLEQRGPELDILPLHQSEGIHVEATFSEPMMTESSFTAGPSSQPSFTELTSQAPHAPDHPPWMDLSA</sequence>
<proteinExistence type="predicted"/>
<feature type="region of interest" description="Disordered" evidence="1">
    <location>
        <begin position="1"/>
        <end position="20"/>
    </location>
</feature>
<evidence type="ECO:0000313" key="3">
    <source>
        <dbReference type="Proteomes" id="UP000288805"/>
    </source>
</evidence>
<accession>A0A438DHN0</accession>
<dbReference type="EMBL" id="QGNW01001617">
    <property type="protein sequence ID" value="RVW34984.1"/>
    <property type="molecule type" value="Genomic_DNA"/>
</dbReference>
<dbReference type="Proteomes" id="UP000288805">
    <property type="component" value="Unassembled WGS sequence"/>
</dbReference>
<feature type="compositionally biased region" description="Polar residues" evidence="1">
    <location>
        <begin position="41"/>
        <end position="62"/>
    </location>
</feature>
<protein>
    <submittedName>
        <fullName evidence="2">Uncharacterized protein</fullName>
    </submittedName>
</protein>
<organism evidence="2 3">
    <name type="scientific">Vitis vinifera</name>
    <name type="common">Grape</name>
    <dbReference type="NCBI Taxonomy" id="29760"/>
    <lineage>
        <taxon>Eukaryota</taxon>
        <taxon>Viridiplantae</taxon>
        <taxon>Streptophyta</taxon>
        <taxon>Embryophyta</taxon>
        <taxon>Tracheophyta</taxon>
        <taxon>Spermatophyta</taxon>
        <taxon>Magnoliopsida</taxon>
        <taxon>eudicotyledons</taxon>
        <taxon>Gunneridae</taxon>
        <taxon>Pentapetalae</taxon>
        <taxon>rosids</taxon>
        <taxon>Vitales</taxon>
        <taxon>Vitaceae</taxon>
        <taxon>Viteae</taxon>
        <taxon>Vitis</taxon>
    </lineage>
</organism>
<name>A0A438DHN0_VITVI</name>
<feature type="region of interest" description="Disordered" evidence="1">
    <location>
        <begin position="37"/>
        <end position="76"/>
    </location>
</feature>
<comment type="caution">
    <text evidence="2">The sequence shown here is derived from an EMBL/GenBank/DDBJ whole genome shotgun (WGS) entry which is preliminary data.</text>
</comment>
<feature type="compositionally biased region" description="Basic and acidic residues" evidence="1">
    <location>
        <begin position="1"/>
        <end position="17"/>
    </location>
</feature>
<dbReference type="AlphaFoldDB" id="A0A438DHN0"/>
<evidence type="ECO:0000256" key="1">
    <source>
        <dbReference type="SAM" id="MobiDB-lite"/>
    </source>
</evidence>
<evidence type="ECO:0000313" key="2">
    <source>
        <dbReference type="EMBL" id="RVW34984.1"/>
    </source>
</evidence>
<reference evidence="2 3" key="1">
    <citation type="journal article" date="2018" name="PLoS Genet.">
        <title>Population sequencing reveals clonal diversity and ancestral inbreeding in the grapevine cultivar Chardonnay.</title>
        <authorList>
            <person name="Roach M.J."/>
            <person name="Johnson D.L."/>
            <person name="Bohlmann J."/>
            <person name="van Vuuren H.J."/>
            <person name="Jones S.J."/>
            <person name="Pretorius I.S."/>
            <person name="Schmidt S.A."/>
            <person name="Borneman A.R."/>
        </authorList>
    </citation>
    <scope>NUCLEOTIDE SEQUENCE [LARGE SCALE GENOMIC DNA]</scope>
    <source>
        <strain evidence="3">cv. Chardonnay</strain>
        <tissue evidence="2">Leaf</tissue>
    </source>
</reference>
<gene>
    <name evidence="2" type="ORF">CK203_092507</name>
</gene>